<gene>
    <name evidence="6" type="ORF">FLM9_505</name>
</gene>
<evidence type="ECO:0000256" key="1">
    <source>
        <dbReference type="ARBA" id="ARBA00004761"/>
    </source>
</evidence>
<proteinExistence type="inferred from homology"/>
<dbReference type="OrthoDB" id="542490at2"/>
<dbReference type="InterPro" id="IPR013785">
    <property type="entry name" value="Aldolase_TIM"/>
</dbReference>
<dbReference type="InterPro" id="IPR031338">
    <property type="entry name" value="KDPG/KHG_AS_2"/>
</dbReference>
<sequence>MDPAALTATLTTSLARQPLLAVLRPRDPQRALAEVALLQSVGWRHIELAWTAPWLPGLVPELRERCPQVQLGAASVTTARQLGQVAAAGLPYAFMPIWQPELLLYARELGITLVPSVFTPTEVYQARCNGCTMVKLFPATTLGVHYWSRLRAPIGPLPTCIAAGGLGPETALQWLHMGAVDAVALGQQLFGHFSLGDPALRQRLRDLVTVANGLQAEPAVPCPPLNLE</sequence>
<evidence type="ECO:0000256" key="2">
    <source>
        <dbReference type="ARBA" id="ARBA00006906"/>
    </source>
</evidence>
<dbReference type="CDD" id="cd00452">
    <property type="entry name" value="KDPG_aldolase"/>
    <property type="match status" value="1"/>
</dbReference>
<dbReference type="GO" id="GO:0008675">
    <property type="term" value="F:2-dehydro-3-deoxy-phosphogluconate aldolase activity"/>
    <property type="evidence" value="ECO:0007669"/>
    <property type="project" value="UniProtKB-EC"/>
</dbReference>
<comment type="similarity">
    <text evidence="2">Belongs to the KHG/KDPG aldolase family.</text>
</comment>
<dbReference type="EC" id="4.1.2.14" evidence="6"/>
<organism evidence="6 7">
    <name type="scientific">Candidatus Synechococcus spongiarum</name>
    <dbReference type="NCBI Taxonomy" id="431041"/>
    <lineage>
        <taxon>Bacteria</taxon>
        <taxon>Bacillati</taxon>
        <taxon>Cyanobacteriota</taxon>
        <taxon>Cyanophyceae</taxon>
        <taxon>Synechococcales</taxon>
        <taxon>Synechococcaceae</taxon>
        <taxon>Synechococcus</taxon>
    </lineage>
</organism>
<protein>
    <submittedName>
        <fullName evidence="6">4-Hydroxy-2-oxoglutarate aldolase</fullName>
        <ecNumber evidence="6">4.1.2.14</ecNumber>
        <ecNumber evidence="6">4.1.3.16</ecNumber>
    </submittedName>
</protein>
<dbReference type="SUPFAM" id="SSF51569">
    <property type="entry name" value="Aldolase"/>
    <property type="match status" value="1"/>
</dbReference>
<dbReference type="EMBL" id="FITM01000059">
    <property type="protein sequence ID" value="SAY38609.1"/>
    <property type="molecule type" value="Genomic_DNA"/>
</dbReference>
<dbReference type="Gene3D" id="3.20.20.70">
    <property type="entry name" value="Aldolase class I"/>
    <property type="match status" value="1"/>
</dbReference>
<dbReference type="InterPro" id="IPR000887">
    <property type="entry name" value="Aldlse_KDPG_KHG"/>
</dbReference>
<dbReference type="Pfam" id="PF01081">
    <property type="entry name" value="Aldolase"/>
    <property type="match status" value="1"/>
</dbReference>
<dbReference type="EC" id="4.1.3.16" evidence="6"/>
<evidence type="ECO:0000313" key="7">
    <source>
        <dbReference type="Proteomes" id="UP000182631"/>
    </source>
</evidence>
<keyword evidence="5" id="KW-0119">Carbohydrate metabolism</keyword>
<evidence type="ECO:0000256" key="4">
    <source>
        <dbReference type="ARBA" id="ARBA00023239"/>
    </source>
</evidence>
<keyword evidence="4 6" id="KW-0456">Lyase</keyword>
<dbReference type="PANTHER" id="PTHR30246">
    <property type="entry name" value="2-KETO-3-DEOXY-6-PHOSPHOGLUCONATE ALDOLASE"/>
    <property type="match status" value="1"/>
</dbReference>
<dbReference type="AlphaFoldDB" id="A0A164Z439"/>
<dbReference type="PANTHER" id="PTHR30246:SF1">
    <property type="entry name" value="2-DEHYDRO-3-DEOXY-6-PHOSPHOGALACTONATE ALDOLASE-RELATED"/>
    <property type="match status" value="1"/>
</dbReference>
<dbReference type="PROSITE" id="PS00160">
    <property type="entry name" value="ALDOLASE_KDPG_KHG_2"/>
    <property type="match status" value="1"/>
</dbReference>
<keyword evidence="7" id="KW-1185">Reference proteome</keyword>
<evidence type="ECO:0000256" key="5">
    <source>
        <dbReference type="ARBA" id="ARBA00023277"/>
    </source>
</evidence>
<name>A0A164Z439_9SYNE</name>
<reference evidence="7" key="1">
    <citation type="submission" date="2016-02" db="EMBL/GenBank/DDBJ databases">
        <authorList>
            <person name="liu f."/>
        </authorList>
    </citation>
    <scope>NUCLEOTIDE SEQUENCE [LARGE SCALE GENOMIC DNA]</scope>
</reference>
<dbReference type="Proteomes" id="UP000182631">
    <property type="component" value="Unassembled WGS sequence"/>
</dbReference>
<evidence type="ECO:0000313" key="6">
    <source>
        <dbReference type="EMBL" id="SAY38609.1"/>
    </source>
</evidence>
<dbReference type="GO" id="GO:0008700">
    <property type="term" value="F:(R,S)-4-hydroxy-2-oxoglutarate aldolase activity"/>
    <property type="evidence" value="ECO:0007669"/>
    <property type="project" value="UniProtKB-EC"/>
</dbReference>
<comment type="subunit">
    <text evidence="3">Homotrimer.</text>
</comment>
<accession>A0A164Z439</accession>
<evidence type="ECO:0000256" key="3">
    <source>
        <dbReference type="ARBA" id="ARBA00011233"/>
    </source>
</evidence>
<comment type="pathway">
    <text evidence="1">Carbohydrate acid metabolism.</text>
</comment>